<reference evidence="1" key="2">
    <citation type="journal article" date="2015" name="Data Brief">
        <title>Shoot transcriptome of the giant reed, Arundo donax.</title>
        <authorList>
            <person name="Barrero R.A."/>
            <person name="Guerrero F.D."/>
            <person name="Moolhuijzen P."/>
            <person name="Goolsby J.A."/>
            <person name="Tidwell J."/>
            <person name="Bellgard S.E."/>
            <person name="Bellgard M.I."/>
        </authorList>
    </citation>
    <scope>NUCLEOTIDE SEQUENCE</scope>
    <source>
        <tissue evidence="1">Shoot tissue taken approximately 20 cm above the soil surface</tissue>
    </source>
</reference>
<reference evidence="1" key="1">
    <citation type="submission" date="2014-09" db="EMBL/GenBank/DDBJ databases">
        <authorList>
            <person name="Magalhaes I.L.F."/>
            <person name="Oliveira U."/>
            <person name="Santos F.R."/>
            <person name="Vidigal T.H.D.A."/>
            <person name="Brescovit A.D."/>
            <person name="Santos A.J."/>
        </authorList>
    </citation>
    <scope>NUCLEOTIDE SEQUENCE</scope>
    <source>
        <tissue evidence="1">Shoot tissue taken approximately 20 cm above the soil surface</tissue>
    </source>
</reference>
<protein>
    <submittedName>
        <fullName evidence="1">Uncharacterized protein</fullName>
    </submittedName>
</protein>
<dbReference type="EMBL" id="GBRH01246325">
    <property type="protein sequence ID" value="JAD51570.1"/>
    <property type="molecule type" value="Transcribed_RNA"/>
</dbReference>
<organism evidence="1">
    <name type="scientific">Arundo donax</name>
    <name type="common">Giant reed</name>
    <name type="synonym">Donax arundinaceus</name>
    <dbReference type="NCBI Taxonomy" id="35708"/>
    <lineage>
        <taxon>Eukaryota</taxon>
        <taxon>Viridiplantae</taxon>
        <taxon>Streptophyta</taxon>
        <taxon>Embryophyta</taxon>
        <taxon>Tracheophyta</taxon>
        <taxon>Spermatophyta</taxon>
        <taxon>Magnoliopsida</taxon>
        <taxon>Liliopsida</taxon>
        <taxon>Poales</taxon>
        <taxon>Poaceae</taxon>
        <taxon>PACMAD clade</taxon>
        <taxon>Arundinoideae</taxon>
        <taxon>Arundineae</taxon>
        <taxon>Arundo</taxon>
    </lineage>
</organism>
<name>A0A0A9ARQ2_ARUDO</name>
<sequence length="15" mass="1784">MSANCYTALLKRTRR</sequence>
<accession>A0A0A9ARQ2</accession>
<evidence type="ECO:0000313" key="1">
    <source>
        <dbReference type="EMBL" id="JAD51570.1"/>
    </source>
</evidence>
<proteinExistence type="predicted"/>